<comment type="caution">
    <text evidence="3">The sequence shown here is derived from an EMBL/GenBank/DDBJ whole genome shotgun (WGS) entry which is preliminary data.</text>
</comment>
<feature type="signal peptide" evidence="2">
    <location>
        <begin position="1"/>
        <end position="17"/>
    </location>
</feature>
<evidence type="ECO:0000313" key="4">
    <source>
        <dbReference type="Proteomes" id="UP000027920"/>
    </source>
</evidence>
<dbReference type="HOGENOM" id="CLU_1481997_0_0_1"/>
<accession>A0A072PHE3</accession>
<name>A0A072PHE3_9EURO</name>
<evidence type="ECO:0000256" key="1">
    <source>
        <dbReference type="SAM" id="MobiDB-lite"/>
    </source>
</evidence>
<keyword evidence="2" id="KW-0732">Signal</keyword>
<evidence type="ECO:0000313" key="3">
    <source>
        <dbReference type="EMBL" id="KEF58718.1"/>
    </source>
</evidence>
<reference evidence="3 4" key="1">
    <citation type="submission" date="2013-03" db="EMBL/GenBank/DDBJ databases">
        <title>The Genome Sequence of Exophiala aquamarina CBS 119918.</title>
        <authorList>
            <consortium name="The Broad Institute Genomics Platform"/>
            <person name="Cuomo C."/>
            <person name="de Hoog S."/>
            <person name="Gorbushina A."/>
            <person name="Walker B."/>
            <person name="Young S.K."/>
            <person name="Zeng Q."/>
            <person name="Gargeya S."/>
            <person name="Fitzgerald M."/>
            <person name="Haas B."/>
            <person name="Abouelleil A."/>
            <person name="Allen A.W."/>
            <person name="Alvarado L."/>
            <person name="Arachchi H.M."/>
            <person name="Berlin A.M."/>
            <person name="Chapman S.B."/>
            <person name="Gainer-Dewar J."/>
            <person name="Goldberg J."/>
            <person name="Griggs A."/>
            <person name="Gujja S."/>
            <person name="Hansen M."/>
            <person name="Howarth C."/>
            <person name="Imamovic A."/>
            <person name="Ireland A."/>
            <person name="Larimer J."/>
            <person name="McCowan C."/>
            <person name="Murphy C."/>
            <person name="Pearson M."/>
            <person name="Poon T.W."/>
            <person name="Priest M."/>
            <person name="Roberts A."/>
            <person name="Saif S."/>
            <person name="Shea T."/>
            <person name="Sisk P."/>
            <person name="Sykes S."/>
            <person name="Wortman J."/>
            <person name="Nusbaum C."/>
            <person name="Birren B."/>
        </authorList>
    </citation>
    <scope>NUCLEOTIDE SEQUENCE [LARGE SCALE GENOMIC DNA]</scope>
    <source>
        <strain evidence="3 4">CBS 119918</strain>
    </source>
</reference>
<feature type="chain" id="PRO_5001681657" evidence="2">
    <location>
        <begin position="18"/>
        <end position="182"/>
    </location>
</feature>
<dbReference type="AlphaFoldDB" id="A0A072PHE3"/>
<dbReference type="Proteomes" id="UP000027920">
    <property type="component" value="Unassembled WGS sequence"/>
</dbReference>
<protein>
    <submittedName>
        <fullName evidence="3">Uncharacterized protein</fullName>
    </submittedName>
</protein>
<feature type="region of interest" description="Disordered" evidence="1">
    <location>
        <begin position="24"/>
        <end position="46"/>
    </location>
</feature>
<proteinExistence type="predicted"/>
<gene>
    <name evidence="3" type="ORF">A1O9_06644</name>
</gene>
<dbReference type="OrthoDB" id="4121208at2759"/>
<feature type="compositionally biased region" description="Basic residues" evidence="1">
    <location>
        <begin position="24"/>
        <end position="33"/>
    </location>
</feature>
<dbReference type="VEuPathDB" id="FungiDB:A1O9_06644"/>
<sequence>MTIQLLTILSIIAPTSLFGPAIKHSGRSYPHPKGRQEVEGNGPAAGVTDLLPPPIVHEPVLSSTHASFQDTVPPTSPMLTGIEDQAPAMRTPTISHYASPTAVIQMAVATVCPDTPSSSPIFPLLALDLASYDATNTMQATQPTITSYVPIYVNATVFLTNGSSTVFLSLSTSTATISPYYQ</sequence>
<organism evidence="3 4">
    <name type="scientific">Exophiala aquamarina CBS 119918</name>
    <dbReference type="NCBI Taxonomy" id="1182545"/>
    <lineage>
        <taxon>Eukaryota</taxon>
        <taxon>Fungi</taxon>
        <taxon>Dikarya</taxon>
        <taxon>Ascomycota</taxon>
        <taxon>Pezizomycotina</taxon>
        <taxon>Eurotiomycetes</taxon>
        <taxon>Chaetothyriomycetidae</taxon>
        <taxon>Chaetothyriales</taxon>
        <taxon>Herpotrichiellaceae</taxon>
        <taxon>Exophiala</taxon>
    </lineage>
</organism>
<dbReference type="GeneID" id="25281561"/>
<keyword evidence="4" id="KW-1185">Reference proteome</keyword>
<evidence type="ECO:0000256" key="2">
    <source>
        <dbReference type="SAM" id="SignalP"/>
    </source>
</evidence>
<dbReference type="EMBL" id="AMGV01000004">
    <property type="protein sequence ID" value="KEF58718.1"/>
    <property type="molecule type" value="Genomic_DNA"/>
</dbReference>
<dbReference type="STRING" id="1182545.A0A072PHE3"/>
<dbReference type="RefSeq" id="XP_013261308.1">
    <property type="nucleotide sequence ID" value="XM_013405854.1"/>
</dbReference>